<protein>
    <submittedName>
        <fullName evidence="3">Uncharacterized protein</fullName>
    </submittedName>
</protein>
<keyword evidence="2" id="KW-0472">Membrane</keyword>
<dbReference type="EMBL" id="BMAO01000061">
    <property type="protein sequence ID" value="GFQ64074.1"/>
    <property type="molecule type" value="Genomic_DNA"/>
</dbReference>
<comment type="caution">
    <text evidence="3">The sequence shown here is derived from an EMBL/GenBank/DDBJ whole genome shotgun (WGS) entry which is preliminary data.</text>
</comment>
<keyword evidence="4" id="KW-1185">Reference proteome</keyword>
<dbReference type="Proteomes" id="UP000887116">
    <property type="component" value="Unassembled WGS sequence"/>
</dbReference>
<evidence type="ECO:0000256" key="2">
    <source>
        <dbReference type="SAM" id="Phobius"/>
    </source>
</evidence>
<feature type="region of interest" description="Disordered" evidence="1">
    <location>
        <begin position="1"/>
        <end position="26"/>
    </location>
</feature>
<feature type="transmembrane region" description="Helical" evidence="2">
    <location>
        <begin position="29"/>
        <end position="45"/>
    </location>
</feature>
<gene>
    <name evidence="3" type="ORF">TNCT_241981</name>
</gene>
<evidence type="ECO:0000256" key="1">
    <source>
        <dbReference type="SAM" id="MobiDB-lite"/>
    </source>
</evidence>
<proteinExistence type="predicted"/>
<evidence type="ECO:0000313" key="3">
    <source>
        <dbReference type="EMBL" id="GFQ64074.1"/>
    </source>
</evidence>
<evidence type="ECO:0000313" key="4">
    <source>
        <dbReference type="Proteomes" id="UP000887116"/>
    </source>
</evidence>
<keyword evidence="2" id="KW-0812">Transmembrane</keyword>
<accession>A0A8X6GCE4</accession>
<sequence>MVTDQSVSGKRSCVHSPPQPNGNTTDRRTFFAAVIFVAALSINLCQRWRRVDWLFLPASRKDGEKRLWGRIPCLGY</sequence>
<name>A0A8X6GCE4_TRICU</name>
<dbReference type="AlphaFoldDB" id="A0A8X6GCE4"/>
<organism evidence="3 4">
    <name type="scientific">Trichonephila clavata</name>
    <name type="common">Joro spider</name>
    <name type="synonym">Nephila clavata</name>
    <dbReference type="NCBI Taxonomy" id="2740835"/>
    <lineage>
        <taxon>Eukaryota</taxon>
        <taxon>Metazoa</taxon>
        <taxon>Ecdysozoa</taxon>
        <taxon>Arthropoda</taxon>
        <taxon>Chelicerata</taxon>
        <taxon>Arachnida</taxon>
        <taxon>Araneae</taxon>
        <taxon>Araneomorphae</taxon>
        <taxon>Entelegynae</taxon>
        <taxon>Araneoidea</taxon>
        <taxon>Nephilidae</taxon>
        <taxon>Trichonephila</taxon>
    </lineage>
</organism>
<keyword evidence="2" id="KW-1133">Transmembrane helix</keyword>
<reference evidence="3" key="1">
    <citation type="submission" date="2020-07" db="EMBL/GenBank/DDBJ databases">
        <title>Multicomponent nature underlies the extraordinary mechanical properties of spider dragline silk.</title>
        <authorList>
            <person name="Kono N."/>
            <person name="Nakamura H."/>
            <person name="Mori M."/>
            <person name="Yoshida Y."/>
            <person name="Ohtoshi R."/>
            <person name="Malay A.D."/>
            <person name="Moran D.A.P."/>
            <person name="Tomita M."/>
            <person name="Numata K."/>
            <person name="Arakawa K."/>
        </authorList>
    </citation>
    <scope>NUCLEOTIDE SEQUENCE</scope>
</reference>